<reference evidence="2" key="1">
    <citation type="journal article" date="2021" name="Microbiol. Resour. Announc.">
        <title>LGAAP: Leishmaniinae Genome Assembly and Annotation Pipeline.</title>
        <authorList>
            <person name="Almutairi H."/>
            <person name="Urbaniak M.D."/>
            <person name="Bates M.D."/>
            <person name="Jariyapan N."/>
            <person name="Kwakye-Nuako G."/>
            <person name="Thomaz-Soccol V."/>
            <person name="Al-Salem W.S."/>
            <person name="Dillon R.J."/>
            <person name="Bates P.A."/>
            <person name="Gatherer D."/>
        </authorList>
    </citation>
    <scope>NUCLEOTIDE SEQUENCE [LARGE SCALE GENOMIC DNA]</scope>
</reference>
<accession>A0A836KDA2</accession>
<dbReference type="Proteomes" id="UP000673552">
    <property type="component" value="Unassembled WGS sequence"/>
</dbReference>
<dbReference type="SMR" id="A0A836KDA2"/>
<dbReference type="GeneID" id="92510925"/>
<evidence type="ECO:0000313" key="2">
    <source>
        <dbReference type="Proteomes" id="UP000673552"/>
    </source>
</evidence>
<dbReference type="KEGG" id="lmat:92510925"/>
<dbReference type="EMBL" id="JAFEUZ010000035">
    <property type="protein sequence ID" value="KAG5466610.1"/>
    <property type="molecule type" value="Genomic_DNA"/>
</dbReference>
<gene>
    <name evidence="1" type="ORF">LSCM1_00775</name>
</gene>
<evidence type="ECO:0000313" key="1">
    <source>
        <dbReference type="EMBL" id="KAG5466610.1"/>
    </source>
</evidence>
<dbReference type="AlphaFoldDB" id="A0A836KDA2"/>
<dbReference type="OrthoDB" id="262497at2759"/>
<name>A0A836KDA2_9TRYP</name>
<keyword evidence="2" id="KW-1185">Reference proteome</keyword>
<dbReference type="RefSeq" id="XP_067174518.1">
    <property type="nucleotide sequence ID" value="XM_067318413.1"/>
</dbReference>
<sequence>MAGLDYAEKYGELDGLLRRYFDHNMRQTKHLQHQLEEQASANAKLRKYIAFLEGRLQTECENTNQLARLLDHRSRDTNDTLVERERRLNKFEAQLESQLRVVEQRERVCAEFAASLKEREQQHWSNVNAFQKSKALFEAGLAASKKTVLAELQLSRDAESPLHESLADFPSTDHRLQMRGCDLGLEASCTGDITLFERDEYAARVILLVDEQEERSSLLSSFFQGTAARLRRHLGEQQERNAQLYYAEDLLRLQEIDLAGRTRKETDLQRESCAHAEMERKVLAMQCKSVLRSVGEALESLPDLDVEAVMTELESRIHRVLQLPRANISIEYRTHKSAGIS</sequence>
<organism evidence="1 2">
    <name type="scientific">Leishmania martiniquensis</name>
    <dbReference type="NCBI Taxonomy" id="1580590"/>
    <lineage>
        <taxon>Eukaryota</taxon>
        <taxon>Discoba</taxon>
        <taxon>Euglenozoa</taxon>
        <taxon>Kinetoplastea</taxon>
        <taxon>Metakinetoplastina</taxon>
        <taxon>Trypanosomatida</taxon>
        <taxon>Trypanosomatidae</taxon>
        <taxon>Leishmaniinae</taxon>
        <taxon>Leishmania</taxon>
    </lineage>
</organism>
<proteinExistence type="predicted"/>
<comment type="caution">
    <text evidence="1">The sequence shown here is derived from an EMBL/GenBank/DDBJ whole genome shotgun (WGS) entry which is preliminary data.</text>
</comment>
<reference evidence="2" key="2">
    <citation type="journal article" date="2021" name="Sci. Data">
        <title>Chromosome-scale genome sequencing, assembly and annotation of six genomes from subfamily Leishmaniinae.</title>
        <authorList>
            <person name="Almutairi H."/>
            <person name="Urbaniak M.D."/>
            <person name="Bates M.D."/>
            <person name="Jariyapan N."/>
            <person name="Kwakye-Nuako G."/>
            <person name="Thomaz Soccol V."/>
            <person name="Al-Salem W.S."/>
            <person name="Dillon R.J."/>
            <person name="Bates P.A."/>
            <person name="Gatherer D."/>
        </authorList>
    </citation>
    <scope>NUCLEOTIDE SEQUENCE [LARGE SCALE GENOMIC DNA]</scope>
</reference>
<protein>
    <submittedName>
        <fullName evidence="1">Uncharacterized protein</fullName>
    </submittedName>
</protein>